<evidence type="ECO:0000256" key="1">
    <source>
        <dbReference type="SAM" id="MobiDB-lite"/>
    </source>
</evidence>
<organism evidence="2 3">
    <name type="scientific">Favolaschia claudopus</name>
    <dbReference type="NCBI Taxonomy" id="2862362"/>
    <lineage>
        <taxon>Eukaryota</taxon>
        <taxon>Fungi</taxon>
        <taxon>Dikarya</taxon>
        <taxon>Basidiomycota</taxon>
        <taxon>Agaricomycotina</taxon>
        <taxon>Agaricomycetes</taxon>
        <taxon>Agaricomycetidae</taxon>
        <taxon>Agaricales</taxon>
        <taxon>Marasmiineae</taxon>
        <taxon>Mycenaceae</taxon>
        <taxon>Favolaschia</taxon>
    </lineage>
</organism>
<sequence length="440" mass="49464">MSPSEFASVERHPNKLPTLHKGKLTPMILDEFDNACRNFFILKDTAEEKQVATIFGCFMEQHIVNMLRPTKSRERYSKMTFTAFMTELRETLLDDDWQTDLRTTVLTMRMNDDQKFDEFATSLLAHTSLLADTDDPMDDVAIRHQLVAGMTDELRYRYLQDADIKKLNATENVPVQKWVRAVNKIDEALRREIATQRRLIAEQNKENKRKQASYDSERGSKRQAKGDNKPAANGGGTGSSSKYPPKLTDDERELLRKHDGCMRCRKPYAGHYASDCENPASVDNVVIVTEKLCNDTRRAKGKAPASATATTSKTIAAIVPPVLSESEDEDSLDIGDRSTVSISSTPTSPHLFWGCLMDGPGSLLPVQVSALIDNGAHLVIIDDSLATRLSLRRFQLHEPEEISDNSIWQPGCQHVWGCQIAKFYLATLHVLIYDYLSGPL</sequence>
<evidence type="ECO:0008006" key="4">
    <source>
        <dbReference type="Google" id="ProtNLM"/>
    </source>
</evidence>
<dbReference type="Proteomes" id="UP001362999">
    <property type="component" value="Unassembled WGS sequence"/>
</dbReference>
<protein>
    <recommendedName>
        <fullName evidence="4">CCHC-type domain-containing protein</fullName>
    </recommendedName>
</protein>
<accession>A0AAW0CDR4</accession>
<dbReference type="EMBL" id="JAWWNJ010000018">
    <property type="protein sequence ID" value="KAK7037109.1"/>
    <property type="molecule type" value="Genomic_DNA"/>
</dbReference>
<reference evidence="2 3" key="1">
    <citation type="journal article" date="2024" name="J Genomics">
        <title>Draft genome sequencing and assembly of Favolaschia claudopus CIRM-BRFM 2984 isolated from oak limbs.</title>
        <authorList>
            <person name="Navarro D."/>
            <person name="Drula E."/>
            <person name="Chaduli D."/>
            <person name="Cazenave R."/>
            <person name="Ahrendt S."/>
            <person name="Wang J."/>
            <person name="Lipzen A."/>
            <person name="Daum C."/>
            <person name="Barry K."/>
            <person name="Grigoriev I.V."/>
            <person name="Favel A."/>
            <person name="Rosso M.N."/>
            <person name="Martin F."/>
        </authorList>
    </citation>
    <scope>NUCLEOTIDE SEQUENCE [LARGE SCALE GENOMIC DNA]</scope>
    <source>
        <strain evidence="2 3">CIRM-BRFM 2984</strain>
    </source>
</reference>
<evidence type="ECO:0000313" key="2">
    <source>
        <dbReference type="EMBL" id="KAK7037109.1"/>
    </source>
</evidence>
<keyword evidence="3" id="KW-1185">Reference proteome</keyword>
<feature type="region of interest" description="Disordered" evidence="1">
    <location>
        <begin position="201"/>
        <end position="247"/>
    </location>
</feature>
<comment type="caution">
    <text evidence="2">The sequence shown here is derived from an EMBL/GenBank/DDBJ whole genome shotgun (WGS) entry which is preliminary data.</text>
</comment>
<gene>
    <name evidence="2" type="ORF">R3P38DRAFT_2517126</name>
</gene>
<evidence type="ECO:0000313" key="3">
    <source>
        <dbReference type="Proteomes" id="UP001362999"/>
    </source>
</evidence>
<proteinExistence type="predicted"/>
<name>A0AAW0CDR4_9AGAR</name>
<feature type="compositionally biased region" description="Basic and acidic residues" evidence="1">
    <location>
        <begin position="215"/>
        <end position="228"/>
    </location>
</feature>
<dbReference type="AlphaFoldDB" id="A0AAW0CDR4"/>